<evidence type="ECO:0000313" key="11">
    <source>
        <dbReference type="EMBL" id="CAL8087229.1"/>
    </source>
</evidence>
<keyword evidence="4 8" id="KW-0547">Nucleotide-binding</keyword>
<evidence type="ECO:0000256" key="2">
    <source>
        <dbReference type="ARBA" id="ARBA00022490"/>
    </source>
</evidence>
<feature type="region of interest" description="Disordered" evidence="9">
    <location>
        <begin position="106"/>
        <end position="150"/>
    </location>
</feature>
<keyword evidence="3" id="KW-0493">Microtubule</keyword>
<dbReference type="PANTHER" id="PTHR23074">
    <property type="entry name" value="AAA DOMAIN-CONTAINING"/>
    <property type="match status" value="1"/>
</dbReference>
<dbReference type="InterPro" id="IPR003960">
    <property type="entry name" value="ATPase_AAA_CS"/>
</dbReference>
<proteinExistence type="inferred from homology"/>
<evidence type="ECO:0000259" key="10">
    <source>
        <dbReference type="SMART" id="SM00382"/>
    </source>
</evidence>
<dbReference type="InterPro" id="IPR003959">
    <property type="entry name" value="ATPase_AAA_core"/>
</dbReference>
<sequence length="473" mass="52995">MTTLSFASIKTASTAKDNEEKRTDAREKAMLLFAFQLLVDKGYLATASTFASECSLDLGQYVMCANIDLQSIFIEFEAYQNLKFQRYPQYFRKSLSTSTNGESLLSKLQKKSKQGSSSAARCSSGKPKRAQMEGEGSNQSGTETDPFLDMTPTVKSFHNQEAFLNSQISVDGKLLKPISGLDFVSEDMRIFADMIQKEIIVQDLGVKWNDVIGLDNAKMVLMESLVYTKEFTDFFGNAFPPWRGLLLYGPPGNGKTLLAKAVANECSATFFNISSSSIVSKWRGDSEKIVKVLFELSKYHSPSIIFFDEFDALASCRDSGGESDATRRLKSELLQQMDGLLSQNAKDGGALVFVLAATNIPWDLDPAILRRLEKRMYVQLPNMSERKEIFQTYFRKAVESVSASSRGRNALITNVDFDTAASVREKLSQIQHFGMQINDQNPLCFEYKMVSDYRRVFVLRLVSNCEGMYGPEI</sequence>
<evidence type="ECO:0000256" key="3">
    <source>
        <dbReference type="ARBA" id="ARBA00022701"/>
    </source>
</evidence>
<dbReference type="SUPFAM" id="SSF52540">
    <property type="entry name" value="P-loop containing nucleoside triphosphate hydrolases"/>
    <property type="match status" value="1"/>
</dbReference>
<dbReference type="Pfam" id="PF00004">
    <property type="entry name" value="AAA"/>
    <property type="match status" value="1"/>
</dbReference>
<evidence type="ECO:0000256" key="7">
    <source>
        <dbReference type="ARBA" id="ARBA00023235"/>
    </source>
</evidence>
<accession>A0ABP1Q2R8</accession>
<gene>
    <name evidence="11" type="ORF">ODALV1_LOCUS6670</name>
</gene>
<dbReference type="InterPro" id="IPR006594">
    <property type="entry name" value="LisH"/>
</dbReference>
<evidence type="ECO:0000256" key="8">
    <source>
        <dbReference type="RuleBase" id="RU003651"/>
    </source>
</evidence>
<protein>
    <recommendedName>
        <fullName evidence="10">AAA+ ATPase domain-containing protein</fullName>
    </recommendedName>
</protein>
<comment type="similarity">
    <text evidence="8">Belongs to the AAA ATPase family.</text>
</comment>
<dbReference type="PROSITE" id="PS00674">
    <property type="entry name" value="AAA"/>
    <property type="match status" value="1"/>
</dbReference>
<evidence type="ECO:0000256" key="1">
    <source>
        <dbReference type="ARBA" id="ARBA00004186"/>
    </source>
</evidence>
<name>A0ABP1Q2R8_9HEXA</name>
<keyword evidence="2" id="KW-0963">Cytoplasm</keyword>
<dbReference type="EMBL" id="CAXLJM020000020">
    <property type="protein sequence ID" value="CAL8087229.1"/>
    <property type="molecule type" value="Genomic_DNA"/>
</dbReference>
<dbReference type="Proteomes" id="UP001642540">
    <property type="component" value="Unassembled WGS sequence"/>
</dbReference>
<dbReference type="Gene3D" id="1.10.8.60">
    <property type="match status" value="1"/>
</dbReference>
<dbReference type="SMART" id="SM00382">
    <property type="entry name" value="AAA"/>
    <property type="match status" value="1"/>
</dbReference>
<evidence type="ECO:0000256" key="5">
    <source>
        <dbReference type="ARBA" id="ARBA00022840"/>
    </source>
</evidence>
<dbReference type="Gene3D" id="3.40.50.300">
    <property type="entry name" value="P-loop containing nucleotide triphosphate hydrolases"/>
    <property type="match status" value="1"/>
</dbReference>
<evidence type="ECO:0000256" key="6">
    <source>
        <dbReference type="ARBA" id="ARBA00023212"/>
    </source>
</evidence>
<dbReference type="PROSITE" id="PS50896">
    <property type="entry name" value="LISH"/>
    <property type="match status" value="1"/>
</dbReference>
<reference evidence="11 12" key="1">
    <citation type="submission" date="2024-08" db="EMBL/GenBank/DDBJ databases">
        <authorList>
            <person name="Cucini C."/>
            <person name="Frati F."/>
        </authorList>
    </citation>
    <scope>NUCLEOTIDE SEQUENCE [LARGE SCALE GENOMIC DNA]</scope>
</reference>
<dbReference type="PANTHER" id="PTHR23074:SF78">
    <property type="entry name" value="KATANIN P60 ATPASE-CONTAINING SUBUNIT A-LIKE 2"/>
    <property type="match status" value="1"/>
</dbReference>
<comment type="caution">
    <text evidence="11">The sequence shown here is derived from an EMBL/GenBank/DDBJ whole genome shotgun (WGS) entry which is preliminary data.</text>
</comment>
<feature type="domain" description="AAA+ ATPase" evidence="10">
    <location>
        <begin position="241"/>
        <end position="382"/>
    </location>
</feature>
<keyword evidence="12" id="KW-1185">Reference proteome</keyword>
<dbReference type="InterPro" id="IPR003593">
    <property type="entry name" value="AAA+_ATPase"/>
</dbReference>
<evidence type="ECO:0000313" key="12">
    <source>
        <dbReference type="Proteomes" id="UP001642540"/>
    </source>
</evidence>
<dbReference type="InterPro" id="IPR027417">
    <property type="entry name" value="P-loop_NTPase"/>
</dbReference>
<keyword evidence="5 8" id="KW-0067">ATP-binding</keyword>
<dbReference type="InterPro" id="IPR050304">
    <property type="entry name" value="MT-severing_AAA_ATPase"/>
</dbReference>
<evidence type="ECO:0000256" key="4">
    <source>
        <dbReference type="ARBA" id="ARBA00022741"/>
    </source>
</evidence>
<organism evidence="11 12">
    <name type="scientific">Orchesella dallaii</name>
    <dbReference type="NCBI Taxonomy" id="48710"/>
    <lineage>
        <taxon>Eukaryota</taxon>
        <taxon>Metazoa</taxon>
        <taxon>Ecdysozoa</taxon>
        <taxon>Arthropoda</taxon>
        <taxon>Hexapoda</taxon>
        <taxon>Collembola</taxon>
        <taxon>Entomobryomorpha</taxon>
        <taxon>Entomobryoidea</taxon>
        <taxon>Orchesellidae</taxon>
        <taxon>Orchesellinae</taxon>
        <taxon>Orchesella</taxon>
    </lineage>
</organism>
<comment type="subcellular location">
    <subcellularLocation>
        <location evidence="1">Cytoplasm</location>
        <location evidence="1">Cytoskeleton</location>
        <location evidence="1">Spindle</location>
    </subcellularLocation>
</comment>
<evidence type="ECO:0000256" key="9">
    <source>
        <dbReference type="SAM" id="MobiDB-lite"/>
    </source>
</evidence>
<keyword evidence="6" id="KW-0206">Cytoskeleton</keyword>
<keyword evidence="7" id="KW-0413">Isomerase</keyword>